<dbReference type="InterPro" id="IPR008258">
    <property type="entry name" value="Transglycosylase_SLT_dom_1"/>
</dbReference>
<feature type="domain" description="Transglycosylase SLT" evidence="3">
    <location>
        <begin position="28"/>
        <end position="134"/>
    </location>
</feature>
<sequence>MIAGLMLVAAPPHASAHADSLSRWRPHIEAASARFGVPAEWIERVIEAESGGRTTLKGRLIVSRAGAMGLMQLMPGTWAEMHARLRLGDDPHHPRDNIMAGTFYLRLMYDRFGYPGLFAAYNAGPRRYAQYLRQGRPLPAETRAYFASLVRPGPARPRSVAGTRLFHMNARSACAGNTNTLFFGCPGRLAAEASDSAGTGTLAPDMRSAN</sequence>
<keyword evidence="5" id="KW-1185">Reference proteome</keyword>
<proteinExistence type="inferred from homology"/>
<dbReference type="CDD" id="cd00254">
    <property type="entry name" value="LT-like"/>
    <property type="match status" value="1"/>
</dbReference>
<dbReference type="InterPro" id="IPR023346">
    <property type="entry name" value="Lysozyme-like_dom_sf"/>
</dbReference>
<dbReference type="Proteomes" id="UP000566324">
    <property type="component" value="Unassembled WGS sequence"/>
</dbReference>
<reference evidence="4 5" key="1">
    <citation type="submission" date="2020-08" db="EMBL/GenBank/DDBJ databases">
        <title>Genomic Encyclopedia of Type Strains, Phase IV (KMG-IV): sequencing the most valuable type-strain genomes for metagenomic binning, comparative biology and taxonomic classification.</title>
        <authorList>
            <person name="Goeker M."/>
        </authorList>
    </citation>
    <scope>NUCLEOTIDE SEQUENCE [LARGE SCALE GENOMIC DNA]</scope>
    <source>
        <strain evidence="4 5">DSM 17328</strain>
    </source>
</reference>
<evidence type="ECO:0000256" key="2">
    <source>
        <dbReference type="ARBA" id="ARBA00009387"/>
    </source>
</evidence>
<comment type="caution">
    <text evidence="4">The sequence shown here is derived from an EMBL/GenBank/DDBJ whole genome shotgun (WGS) entry which is preliminary data.</text>
</comment>
<comment type="similarity">
    <text evidence="1">Belongs to the transglycosylase Slt family.</text>
</comment>
<evidence type="ECO:0000256" key="1">
    <source>
        <dbReference type="ARBA" id="ARBA00007734"/>
    </source>
</evidence>
<dbReference type="EMBL" id="JACHNZ010000023">
    <property type="protein sequence ID" value="MBB4632536.1"/>
    <property type="molecule type" value="Genomic_DNA"/>
</dbReference>
<dbReference type="PANTHER" id="PTHR37423:SF2">
    <property type="entry name" value="MEMBRANE-BOUND LYTIC MUREIN TRANSGLYCOSYLASE C"/>
    <property type="match status" value="1"/>
</dbReference>
<protein>
    <submittedName>
        <fullName evidence="4">Soluble lytic murein transglycosylase-like protein</fullName>
    </submittedName>
</protein>
<evidence type="ECO:0000313" key="5">
    <source>
        <dbReference type="Proteomes" id="UP000566324"/>
    </source>
</evidence>
<dbReference type="Gene3D" id="1.10.530.10">
    <property type="match status" value="1"/>
</dbReference>
<comment type="similarity">
    <text evidence="2">Belongs to the virb1 family.</text>
</comment>
<evidence type="ECO:0000313" key="4">
    <source>
        <dbReference type="EMBL" id="MBB4632536.1"/>
    </source>
</evidence>
<evidence type="ECO:0000259" key="3">
    <source>
        <dbReference type="Pfam" id="PF01464"/>
    </source>
</evidence>
<dbReference type="SUPFAM" id="SSF53955">
    <property type="entry name" value="Lysozyme-like"/>
    <property type="match status" value="1"/>
</dbReference>
<accession>A0A7W7B1Z8</accession>
<dbReference type="PANTHER" id="PTHR37423">
    <property type="entry name" value="SOLUBLE LYTIC MUREIN TRANSGLYCOSYLASE-RELATED"/>
    <property type="match status" value="1"/>
</dbReference>
<dbReference type="Pfam" id="PF01464">
    <property type="entry name" value="SLT"/>
    <property type="match status" value="1"/>
</dbReference>
<name>A0A7W7B1Z8_9SPHN</name>
<gene>
    <name evidence="4" type="ORF">GGQ98_002162</name>
</gene>
<organism evidence="4 5">
    <name type="scientific">Sphingosinicella soli</name>
    <dbReference type="NCBI Taxonomy" id="333708"/>
    <lineage>
        <taxon>Bacteria</taxon>
        <taxon>Pseudomonadati</taxon>
        <taxon>Pseudomonadota</taxon>
        <taxon>Alphaproteobacteria</taxon>
        <taxon>Sphingomonadales</taxon>
        <taxon>Sphingosinicellaceae</taxon>
        <taxon>Sphingosinicella</taxon>
    </lineage>
</organism>
<dbReference type="AlphaFoldDB" id="A0A7W7B1Z8"/>